<dbReference type="Proteomes" id="UP000887576">
    <property type="component" value="Unplaced"/>
</dbReference>
<organism evidence="1 2">
    <name type="scientific">Panagrolaimus sp. JU765</name>
    <dbReference type="NCBI Taxonomy" id="591449"/>
    <lineage>
        <taxon>Eukaryota</taxon>
        <taxon>Metazoa</taxon>
        <taxon>Ecdysozoa</taxon>
        <taxon>Nematoda</taxon>
        <taxon>Chromadorea</taxon>
        <taxon>Rhabditida</taxon>
        <taxon>Tylenchina</taxon>
        <taxon>Panagrolaimomorpha</taxon>
        <taxon>Panagrolaimoidea</taxon>
        <taxon>Panagrolaimidae</taxon>
        <taxon>Panagrolaimus</taxon>
    </lineage>
</organism>
<proteinExistence type="predicted"/>
<evidence type="ECO:0000313" key="2">
    <source>
        <dbReference type="WBParaSite" id="JU765_v2.g15030.t1"/>
    </source>
</evidence>
<protein>
    <submittedName>
        <fullName evidence="2">Ig-like domain-containing protein</fullName>
    </submittedName>
</protein>
<name>A0AC34QC86_9BILA</name>
<sequence>MSREQCLSLERNNSVRRSSKVVTVAETNPAYLHCTVPHASDYLVAWTRLSDDALLTAGSQSFTTDVRFQISPKRQARDWVLIIRRVQLSDAGCYLCEVNTEPMSTFYPVYLEVRPEEQEKTKPAVIPKQSAQLMIKMDNNALYLNCTVGTNEKQLMPTTVIWTRNSEQLDLNDEISETVFSY</sequence>
<dbReference type="WBParaSite" id="JU765_v2.g15030.t1">
    <property type="protein sequence ID" value="JU765_v2.g15030.t1"/>
    <property type="gene ID" value="JU765_v2.g15030"/>
</dbReference>
<accession>A0AC34QC86</accession>
<evidence type="ECO:0000313" key="1">
    <source>
        <dbReference type="Proteomes" id="UP000887576"/>
    </source>
</evidence>
<reference evidence="2" key="1">
    <citation type="submission" date="2022-11" db="UniProtKB">
        <authorList>
            <consortium name="WormBaseParasite"/>
        </authorList>
    </citation>
    <scope>IDENTIFICATION</scope>
</reference>